<dbReference type="NCBIfam" id="TIGR02098">
    <property type="entry name" value="MJ0042_CXXC"/>
    <property type="match status" value="1"/>
</dbReference>
<dbReference type="NCBIfam" id="NF038353">
    <property type="entry name" value="FxLYD_dom"/>
    <property type="match status" value="1"/>
</dbReference>
<sequence length="286" mass="30829">MPMQASAPAMIVISCPHCGTRYQLAPDAIGTSGRKVLCAQCGRDWTARMPEPDGPEDGLVFPTGDEDSLDAAFDAAEKTDAAKARTMARIKAAIAPKTPQARPVDLEAERRRLRAFSARQETIARTLPVARMRRMARYVLAGILLALVGALMIFRTEIVREAPAMASLYSSVGLGVNVLGLEFEDTRTITIMREGARVMAVEANIRNVAGRPVDVPPVRVSVYDGTRTTIYEWSAHADAGHLAPGEVAQLRTQLTAPPQGAAGVRLSFINDRVELEAGAQRIQGGR</sequence>
<evidence type="ECO:0000313" key="4">
    <source>
        <dbReference type="Proteomes" id="UP000281547"/>
    </source>
</evidence>
<evidence type="ECO:0000313" key="3">
    <source>
        <dbReference type="EMBL" id="RUT29434.1"/>
    </source>
</evidence>
<keyword evidence="1" id="KW-0472">Membrane</keyword>
<keyword evidence="4" id="KW-1185">Reference proteome</keyword>
<organism evidence="3 4">
    <name type="scientific">Arsenicitalea aurantiaca</name>
    <dbReference type="NCBI Taxonomy" id="1783274"/>
    <lineage>
        <taxon>Bacteria</taxon>
        <taxon>Pseudomonadati</taxon>
        <taxon>Pseudomonadota</taxon>
        <taxon>Alphaproteobacteria</taxon>
        <taxon>Hyphomicrobiales</taxon>
        <taxon>Devosiaceae</taxon>
        <taxon>Arsenicitalea</taxon>
    </lineage>
</organism>
<dbReference type="InterPro" id="IPR011723">
    <property type="entry name" value="Znf/thioredoxin_put"/>
</dbReference>
<evidence type="ECO:0000259" key="2">
    <source>
        <dbReference type="Pfam" id="PF13717"/>
    </source>
</evidence>
<keyword evidence="1" id="KW-0812">Transmembrane</keyword>
<evidence type="ECO:0000256" key="1">
    <source>
        <dbReference type="SAM" id="Phobius"/>
    </source>
</evidence>
<keyword evidence="1" id="KW-1133">Transmembrane helix</keyword>
<dbReference type="InterPro" id="IPR047676">
    <property type="entry name" value="FxLYD_dom"/>
</dbReference>
<dbReference type="Proteomes" id="UP000281547">
    <property type="component" value="Unassembled WGS sequence"/>
</dbReference>
<gene>
    <name evidence="3" type="ORF">EMQ25_15075</name>
</gene>
<proteinExistence type="predicted"/>
<reference evidence="3 4" key="1">
    <citation type="journal article" date="2016" name="Int. J. Syst. Evol. Microbiol.">
        <title>Arsenicitalea aurantiaca gen. nov., sp. nov., a new member of the family Hyphomicrobiaceae, isolated from high-arsenic sediment.</title>
        <authorList>
            <person name="Mu Y."/>
            <person name="Zhou L."/>
            <person name="Zeng X.C."/>
            <person name="Liu L."/>
            <person name="Pan Y."/>
            <person name="Chen X."/>
            <person name="Wang J."/>
            <person name="Li S."/>
            <person name="Li W.J."/>
            <person name="Wang Y."/>
        </authorList>
    </citation>
    <scope>NUCLEOTIDE SEQUENCE [LARGE SCALE GENOMIC DNA]</scope>
    <source>
        <strain evidence="3 4">42-50</strain>
    </source>
</reference>
<feature type="domain" description="Zinc finger/thioredoxin putative" evidence="2">
    <location>
        <begin position="13"/>
        <end position="46"/>
    </location>
</feature>
<protein>
    <submittedName>
        <fullName evidence="3">DUF3426 domain-containing protein</fullName>
    </submittedName>
</protein>
<feature type="transmembrane region" description="Helical" evidence="1">
    <location>
        <begin position="135"/>
        <end position="154"/>
    </location>
</feature>
<accession>A0A433X5W0</accession>
<dbReference type="EMBL" id="RZNJ01000005">
    <property type="protein sequence ID" value="RUT29434.1"/>
    <property type="molecule type" value="Genomic_DNA"/>
</dbReference>
<feature type="transmembrane region" description="Helical" evidence="1">
    <location>
        <begin position="166"/>
        <end position="183"/>
    </location>
</feature>
<dbReference type="AlphaFoldDB" id="A0A433X5W0"/>
<comment type="caution">
    <text evidence="3">The sequence shown here is derived from an EMBL/GenBank/DDBJ whole genome shotgun (WGS) entry which is preliminary data.</text>
</comment>
<name>A0A433X5W0_9HYPH</name>
<dbReference type="Pfam" id="PF13717">
    <property type="entry name" value="Zn_ribbon_4"/>
    <property type="match status" value="1"/>
</dbReference>